<dbReference type="PRINTS" id="PR01590">
    <property type="entry name" value="HTHFIS"/>
</dbReference>
<dbReference type="SMART" id="SM00448">
    <property type="entry name" value="REC"/>
    <property type="match status" value="1"/>
</dbReference>
<dbReference type="RefSeq" id="WP_150902464.1">
    <property type="nucleotide sequence ID" value="NZ_VTWT01000002.1"/>
</dbReference>
<evidence type="ECO:0000256" key="4">
    <source>
        <dbReference type="ARBA" id="ARBA00023125"/>
    </source>
</evidence>
<dbReference type="Gene3D" id="1.10.8.60">
    <property type="match status" value="1"/>
</dbReference>
<dbReference type="FunFam" id="3.40.50.300:FF:000006">
    <property type="entry name" value="DNA-binding transcriptional regulator NtrC"/>
    <property type="match status" value="1"/>
</dbReference>
<evidence type="ECO:0000259" key="8">
    <source>
        <dbReference type="PROSITE" id="PS50110"/>
    </source>
</evidence>
<dbReference type="SMART" id="SM00382">
    <property type="entry name" value="AAA"/>
    <property type="match status" value="1"/>
</dbReference>
<evidence type="ECO:0000256" key="1">
    <source>
        <dbReference type="ARBA" id="ARBA00022741"/>
    </source>
</evidence>
<keyword evidence="3" id="KW-0805">Transcription regulation</keyword>
<dbReference type="InterPro" id="IPR025943">
    <property type="entry name" value="Sigma_54_int_dom_ATP-bd_2"/>
</dbReference>
<dbReference type="InterPro" id="IPR058031">
    <property type="entry name" value="AAA_lid_NorR"/>
</dbReference>
<dbReference type="GO" id="GO:0000160">
    <property type="term" value="P:phosphorelay signal transduction system"/>
    <property type="evidence" value="ECO:0007669"/>
    <property type="project" value="InterPro"/>
</dbReference>
<dbReference type="PROSITE" id="PS50045">
    <property type="entry name" value="SIGMA54_INTERACT_4"/>
    <property type="match status" value="1"/>
</dbReference>
<organism evidence="9 10">
    <name type="scientific">Adhaeribacter soli</name>
    <dbReference type="NCBI Taxonomy" id="2607655"/>
    <lineage>
        <taxon>Bacteria</taxon>
        <taxon>Pseudomonadati</taxon>
        <taxon>Bacteroidota</taxon>
        <taxon>Cytophagia</taxon>
        <taxon>Cytophagales</taxon>
        <taxon>Hymenobacteraceae</taxon>
        <taxon>Adhaeribacter</taxon>
    </lineage>
</organism>
<reference evidence="9 10" key="1">
    <citation type="submission" date="2019-09" db="EMBL/GenBank/DDBJ databases">
        <title>Genome sequence of Adhaeribacter sp. M2.</title>
        <authorList>
            <person name="Srinivasan S."/>
        </authorList>
    </citation>
    <scope>NUCLEOTIDE SEQUENCE [LARGE SCALE GENOMIC DNA]</scope>
    <source>
        <strain evidence="9 10">M2</strain>
    </source>
</reference>
<feature type="domain" description="Sigma-54 factor interaction" evidence="7">
    <location>
        <begin position="156"/>
        <end position="385"/>
    </location>
</feature>
<gene>
    <name evidence="9" type="ORF">F0P94_03750</name>
</gene>
<name>A0A5N1J205_9BACT</name>
<keyword evidence="10" id="KW-1185">Reference proteome</keyword>
<feature type="modified residue" description="4-aspartylphosphate" evidence="6">
    <location>
        <position position="56"/>
    </location>
</feature>
<dbReference type="SUPFAM" id="SSF52172">
    <property type="entry name" value="CheY-like"/>
    <property type="match status" value="1"/>
</dbReference>
<dbReference type="PROSITE" id="PS50110">
    <property type="entry name" value="RESPONSE_REGULATORY"/>
    <property type="match status" value="1"/>
</dbReference>
<dbReference type="PANTHER" id="PTHR32071:SF113">
    <property type="entry name" value="ALGINATE BIOSYNTHESIS TRANSCRIPTIONAL REGULATORY PROTEIN ALGB"/>
    <property type="match status" value="1"/>
</dbReference>
<dbReference type="SUPFAM" id="SSF52540">
    <property type="entry name" value="P-loop containing nucleoside triphosphate hydrolases"/>
    <property type="match status" value="1"/>
</dbReference>
<evidence type="ECO:0000256" key="3">
    <source>
        <dbReference type="ARBA" id="ARBA00023015"/>
    </source>
</evidence>
<sequence length="459" mass="51562">MSKIDCKILIVDDEEDILTAGRIFLKQHFSLVRTEPNPEKIPALLQAETYDVILLDLNYSAGATSSQEGFEMLKRILRFDPNAVVILITAYGDIDLAVRALKEGATDFVTKPWQNEKLLATLMSACKLRRSSLEVKELQTKQQHLNQVMDRHYGEFIGTSSAMQKVYQTIEKVGATDANVLILGENGTGKELAARALHRKSKRANEVFINVDLGAVSETLFESELFGSMKGAFTDAKEDRAGRFEVASGGTLFLDELGNLSMPLQSKLLTALQSRMITRLGSNKPKPIDIRLICATNMPLYEMVADGRFRQDLLYRINTVEINLPPLRERKEDIKLLVEHFMRNFTRKYQKPNLGIAAKTLQKLTEYHWPGNIRELEHAVERAVILCDQSALQPDDFYFGSAAPAKAAVLPDSEITLEALEKMMVQKTLSKHSGNITHAARDLGITRTALYRRIEKHGL</sequence>
<dbReference type="AlphaFoldDB" id="A0A5N1J205"/>
<comment type="caution">
    <text evidence="9">The sequence shown here is derived from an EMBL/GenBank/DDBJ whole genome shotgun (WGS) entry which is preliminary data.</text>
</comment>
<accession>A0A5N1J205</accession>
<keyword evidence="5" id="KW-0804">Transcription</keyword>
<dbReference type="GO" id="GO:0005524">
    <property type="term" value="F:ATP binding"/>
    <property type="evidence" value="ECO:0007669"/>
    <property type="project" value="UniProtKB-KW"/>
</dbReference>
<dbReference type="Pfam" id="PF25601">
    <property type="entry name" value="AAA_lid_14"/>
    <property type="match status" value="1"/>
</dbReference>
<dbReference type="InterPro" id="IPR003593">
    <property type="entry name" value="AAA+_ATPase"/>
</dbReference>
<keyword evidence="1" id="KW-0547">Nucleotide-binding</keyword>
<evidence type="ECO:0000313" key="10">
    <source>
        <dbReference type="Proteomes" id="UP000326570"/>
    </source>
</evidence>
<dbReference type="Gene3D" id="3.40.50.300">
    <property type="entry name" value="P-loop containing nucleotide triphosphate hydrolases"/>
    <property type="match status" value="1"/>
</dbReference>
<dbReference type="SUPFAM" id="SSF46689">
    <property type="entry name" value="Homeodomain-like"/>
    <property type="match status" value="1"/>
</dbReference>
<keyword evidence="6" id="KW-0597">Phosphoprotein</keyword>
<dbReference type="Proteomes" id="UP000326570">
    <property type="component" value="Unassembled WGS sequence"/>
</dbReference>
<dbReference type="GO" id="GO:0006355">
    <property type="term" value="P:regulation of DNA-templated transcription"/>
    <property type="evidence" value="ECO:0007669"/>
    <property type="project" value="InterPro"/>
</dbReference>
<dbReference type="Gene3D" id="1.10.10.60">
    <property type="entry name" value="Homeodomain-like"/>
    <property type="match status" value="1"/>
</dbReference>
<evidence type="ECO:0000256" key="5">
    <source>
        <dbReference type="ARBA" id="ARBA00023163"/>
    </source>
</evidence>
<dbReference type="InterPro" id="IPR002078">
    <property type="entry name" value="Sigma_54_int"/>
</dbReference>
<dbReference type="InterPro" id="IPR002197">
    <property type="entry name" value="HTH_Fis"/>
</dbReference>
<dbReference type="PROSITE" id="PS00688">
    <property type="entry name" value="SIGMA54_INTERACT_3"/>
    <property type="match status" value="1"/>
</dbReference>
<evidence type="ECO:0000256" key="2">
    <source>
        <dbReference type="ARBA" id="ARBA00022840"/>
    </source>
</evidence>
<dbReference type="Pfam" id="PF00072">
    <property type="entry name" value="Response_reg"/>
    <property type="match status" value="1"/>
</dbReference>
<dbReference type="InterPro" id="IPR011006">
    <property type="entry name" value="CheY-like_superfamily"/>
</dbReference>
<dbReference type="Gene3D" id="3.40.50.2300">
    <property type="match status" value="1"/>
</dbReference>
<feature type="domain" description="Response regulatory" evidence="8">
    <location>
        <begin position="7"/>
        <end position="126"/>
    </location>
</feature>
<dbReference type="EMBL" id="VTWT01000002">
    <property type="protein sequence ID" value="KAA9340552.1"/>
    <property type="molecule type" value="Genomic_DNA"/>
</dbReference>
<evidence type="ECO:0000259" key="7">
    <source>
        <dbReference type="PROSITE" id="PS50045"/>
    </source>
</evidence>
<proteinExistence type="predicted"/>
<keyword evidence="2" id="KW-0067">ATP-binding</keyword>
<dbReference type="InterPro" id="IPR027417">
    <property type="entry name" value="P-loop_NTPase"/>
</dbReference>
<dbReference type="PROSITE" id="PS00676">
    <property type="entry name" value="SIGMA54_INTERACT_2"/>
    <property type="match status" value="1"/>
</dbReference>
<dbReference type="InterPro" id="IPR025944">
    <property type="entry name" value="Sigma_54_int_dom_CS"/>
</dbReference>
<evidence type="ECO:0000256" key="6">
    <source>
        <dbReference type="PROSITE-ProRule" id="PRU00169"/>
    </source>
</evidence>
<dbReference type="InterPro" id="IPR009057">
    <property type="entry name" value="Homeodomain-like_sf"/>
</dbReference>
<dbReference type="Pfam" id="PF00158">
    <property type="entry name" value="Sigma54_activat"/>
    <property type="match status" value="1"/>
</dbReference>
<keyword evidence="4" id="KW-0238">DNA-binding</keyword>
<dbReference type="PANTHER" id="PTHR32071">
    <property type="entry name" value="TRANSCRIPTIONAL REGULATORY PROTEIN"/>
    <property type="match status" value="1"/>
</dbReference>
<dbReference type="GO" id="GO:0043565">
    <property type="term" value="F:sequence-specific DNA binding"/>
    <property type="evidence" value="ECO:0007669"/>
    <property type="project" value="InterPro"/>
</dbReference>
<protein>
    <submittedName>
        <fullName evidence="9">Sigma-54-dependent Fis family transcriptional regulator</fullName>
    </submittedName>
</protein>
<dbReference type="CDD" id="cd00009">
    <property type="entry name" value="AAA"/>
    <property type="match status" value="1"/>
</dbReference>
<evidence type="ECO:0000313" key="9">
    <source>
        <dbReference type="EMBL" id="KAA9340552.1"/>
    </source>
</evidence>
<dbReference type="InterPro" id="IPR001789">
    <property type="entry name" value="Sig_transdc_resp-reg_receiver"/>
</dbReference>
<dbReference type="Pfam" id="PF02954">
    <property type="entry name" value="HTH_8"/>
    <property type="match status" value="1"/>
</dbReference>